<evidence type="ECO:0000313" key="5">
    <source>
        <dbReference type="Proteomes" id="UP000228626"/>
    </source>
</evidence>
<dbReference type="PROSITE" id="PS51462">
    <property type="entry name" value="NUDIX"/>
    <property type="match status" value="1"/>
</dbReference>
<dbReference type="InterPro" id="IPR015797">
    <property type="entry name" value="NUDIX_hydrolase-like_dom_sf"/>
</dbReference>
<evidence type="ECO:0000256" key="2">
    <source>
        <dbReference type="ARBA" id="ARBA00022801"/>
    </source>
</evidence>
<dbReference type="GO" id="GO:0016787">
    <property type="term" value="F:hydrolase activity"/>
    <property type="evidence" value="ECO:0007669"/>
    <property type="project" value="UniProtKB-KW"/>
</dbReference>
<reference evidence="5" key="1">
    <citation type="submission" date="2017-09" db="EMBL/GenBank/DDBJ databases">
        <title>Depth-based differentiation of microbial function through sediment-hosted aquifers and enrichment of novel symbionts in the deep terrestrial subsurface.</title>
        <authorList>
            <person name="Probst A.J."/>
            <person name="Ladd B."/>
            <person name="Jarett J.K."/>
            <person name="Geller-Mcgrath D.E."/>
            <person name="Sieber C.M.K."/>
            <person name="Emerson J.B."/>
            <person name="Anantharaman K."/>
            <person name="Thomas B.C."/>
            <person name="Malmstrom R."/>
            <person name="Stieglmeier M."/>
            <person name="Klingl A."/>
            <person name="Woyke T."/>
            <person name="Ryan C.M."/>
            <person name="Banfield J.F."/>
        </authorList>
    </citation>
    <scope>NUCLEOTIDE SEQUENCE [LARGE SCALE GENOMIC DNA]</scope>
</reference>
<dbReference type="SUPFAM" id="SSF55811">
    <property type="entry name" value="Nudix"/>
    <property type="match status" value="1"/>
</dbReference>
<evidence type="ECO:0000256" key="1">
    <source>
        <dbReference type="ARBA" id="ARBA00001946"/>
    </source>
</evidence>
<comment type="cofactor">
    <cofactor evidence="1">
        <name>Mg(2+)</name>
        <dbReference type="ChEBI" id="CHEBI:18420"/>
    </cofactor>
</comment>
<proteinExistence type="predicted"/>
<dbReference type="Pfam" id="PF00293">
    <property type="entry name" value="NUDIX"/>
    <property type="match status" value="1"/>
</dbReference>
<protein>
    <recommendedName>
        <fullName evidence="3">Nudix hydrolase domain-containing protein</fullName>
    </recommendedName>
</protein>
<organism evidence="4 5">
    <name type="scientific">Candidatus Falkowbacteria bacterium CG10_big_fil_rev_8_21_14_0_10_43_10</name>
    <dbReference type="NCBI Taxonomy" id="1974567"/>
    <lineage>
        <taxon>Bacteria</taxon>
        <taxon>Candidatus Falkowiibacteriota</taxon>
    </lineage>
</organism>
<evidence type="ECO:0000313" key="4">
    <source>
        <dbReference type="EMBL" id="PIR92922.1"/>
    </source>
</evidence>
<dbReference type="Gene3D" id="3.90.79.10">
    <property type="entry name" value="Nucleoside Triphosphate Pyrophosphohydrolase"/>
    <property type="match status" value="1"/>
</dbReference>
<dbReference type="InterPro" id="IPR000086">
    <property type="entry name" value="NUDIX_hydrolase_dom"/>
</dbReference>
<dbReference type="PANTHER" id="PTHR43046">
    <property type="entry name" value="GDP-MANNOSE MANNOSYL HYDROLASE"/>
    <property type="match status" value="1"/>
</dbReference>
<dbReference type="Proteomes" id="UP000228626">
    <property type="component" value="Unassembled WGS sequence"/>
</dbReference>
<sequence length="164" mass="19151">MSNFIHCKNNFGEEVDVPINKFFFRPSVYGFIVYDKKILVMRNKSNGKLWFPGGGLEIDERLEAGLKREVKEETGIDIIIDKLILTKENFFYYQPLDEAYHAFLFFYLCRPITQNLLADDDVNDLESKKPRWIIIDSIKPDDISDLSSDIYSCLQRLLKIIDIG</sequence>
<feature type="domain" description="Nudix hydrolase" evidence="3">
    <location>
        <begin position="23"/>
        <end position="159"/>
    </location>
</feature>
<keyword evidence="2" id="KW-0378">Hydrolase</keyword>
<accession>A0A2H0V1I3</accession>
<dbReference type="AlphaFoldDB" id="A0A2H0V1I3"/>
<evidence type="ECO:0000259" key="3">
    <source>
        <dbReference type="PROSITE" id="PS51462"/>
    </source>
</evidence>
<dbReference type="InterPro" id="IPR020084">
    <property type="entry name" value="NUDIX_hydrolase_CS"/>
</dbReference>
<dbReference type="EMBL" id="PFAR01000044">
    <property type="protein sequence ID" value="PIR92922.1"/>
    <property type="molecule type" value="Genomic_DNA"/>
</dbReference>
<dbReference type="PANTHER" id="PTHR43046:SF14">
    <property type="entry name" value="MUTT_NUDIX FAMILY PROTEIN"/>
    <property type="match status" value="1"/>
</dbReference>
<dbReference type="PROSITE" id="PS00893">
    <property type="entry name" value="NUDIX_BOX"/>
    <property type="match status" value="1"/>
</dbReference>
<comment type="caution">
    <text evidence="4">The sequence shown here is derived from an EMBL/GenBank/DDBJ whole genome shotgun (WGS) entry which is preliminary data.</text>
</comment>
<gene>
    <name evidence="4" type="ORF">COT99_03700</name>
</gene>
<name>A0A2H0V1I3_9BACT</name>